<feature type="non-terminal residue" evidence="1">
    <location>
        <position position="60"/>
    </location>
</feature>
<accession>A0ACC1HL64</accession>
<proteinExistence type="predicted"/>
<sequence length="60" mass="6548">MSPIELAAIVADDGRPHDYGRYDKQVPQDTQARLYVALPPNPPRKGEKEGVFAARASAGR</sequence>
<name>A0ACC1HL64_9FUNG</name>
<comment type="caution">
    <text evidence="1">The sequence shown here is derived from an EMBL/GenBank/DDBJ whole genome shotgun (WGS) entry which is preliminary data.</text>
</comment>
<dbReference type="Proteomes" id="UP001145114">
    <property type="component" value="Unassembled WGS sequence"/>
</dbReference>
<reference evidence="1" key="1">
    <citation type="submission" date="2022-06" db="EMBL/GenBank/DDBJ databases">
        <title>Phylogenomic reconstructions and comparative analyses of Kickxellomycotina fungi.</title>
        <authorList>
            <person name="Reynolds N.K."/>
            <person name="Stajich J.E."/>
            <person name="Barry K."/>
            <person name="Grigoriev I.V."/>
            <person name="Crous P."/>
            <person name="Smith M.E."/>
        </authorList>
    </citation>
    <scope>NUCLEOTIDE SEQUENCE</scope>
    <source>
        <strain evidence="1">RSA 2271</strain>
    </source>
</reference>
<evidence type="ECO:0000313" key="2">
    <source>
        <dbReference type="Proteomes" id="UP001145114"/>
    </source>
</evidence>
<dbReference type="EMBL" id="JAMZIH010005529">
    <property type="protein sequence ID" value="KAJ1675034.1"/>
    <property type="molecule type" value="Genomic_DNA"/>
</dbReference>
<evidence type="ECO:0000313" key="1">
    <source>
        <dbReference type="EMBL" id="KAJ1675034.1"/>
    </source>
</evidence>
<keyword evidence="2" id="KW-1185">Reference proteome</keyword>
<protein>
    <submittedName>
        <fullName evidence="1">Uncharacterized protein</fullName>
    </submittedName>
</protein>
<organism evidence="1 2">
    <name type="scientific">Spiromyces aspiralis</name>
    <dbReference type="NCBI Taxonomy" id="68401"/>
    <lineage>
        <taxon>Eukaryota</taxon>
        <taxon>Fungi</taxon>
        <taxon>Fungi incertae sedis</taxon>
        <taxon>Zoopagomycota</taxon>
        <taxon>Kickxellomycotina</taxon>
        <taxon>Kickxellomycetes</taxon>
        <taxon>Kickxellales</taxon>
        <taxon>Kickxellaceae</taxon>
        <taxon>Spiromyces</taxon>
    </lineage>
</organism>
<gene>
    <name evidence="1" type="ORF">EV182_002063</name>
</gene>